<dbReference type="Proteomes" id="UP000192328">
    <property type="component" value="Unassembled WGS sequence"/>
</dbReference>
<reference evidence="1" key="1">
    <citation type="submission" date="2017-04" db="EMBL/GenBank/DDBJ databases">
        <authorList>
            <person name="Varghese N."/>
            <person name="Submissions S."/>
        </authorList>
    </citation>
    <scope>NUCLEOTIDE SEQUENCE</scope>
    <source>
        <strain evidence="1">WTE2008</strain>
    </source>
</reference>
<dbReference type="EMBL" id="FWXZ01000009">
    <property type="protein sequence ID" value="SMC90519.1"/>
    <property type="molecule type" value="Genomic_DNA"/>
</dbReference>
<sequence length="139" mass="15530">MEYSRIGDTCVVRMDKGENIMETLKALCAKEDIRLAQVDALGAVDHAEIGVFDPEQRAYCREELNEFLEITSLAGSVTRMDGQVYLHLHTTLAGQDHTVHGGHVIEMRVGLTCEMFVRVLPGELTRQPDAELGINTIRF</sequence>
<protein>
    <submittedName>
        <fullName evidence="1">Uncharacterized protein</fullName>
    </submittedName>
</protein>
<keyword evidence="2" id="KW-1185">Reference proteome</keyword>
<evidence type="ECO:0000313" key="2">
    <source>
        <dbReference type="Proteomes" id="UP000192328"/>
    </source>
</evidence>
<proteinExistence type="predicted"/>
<name>A0AC61PQ97_9FIRM</name>
<accession>A0AC61PQ97</accession>
<evidence type="ECO:0000313" key="1">
    <source>
        <dbReference type="EMBL" id="SMC90519.1"/>
    </source>
</evidence>
<organism evidence="1 2">
    <name type="scientific">Aristaeella lactis</name>
    <dbReference type="NCBI Taxonomy" id="3046383"/>
    <lineage>
        <taxon>Bacteria</taxon>
        <taxon>Bacillati</taxon>
        <taxon>Bacillota</taxon>
        <taxon>Clostridia</taxon>
        <taxon>Eubacteriales</taxon>
        <taxon>Aristaeellaceae</taxon>
        <taxon>Aristaeella</taxon>
    </lineage>
</organism>
<gene>
    <name evidence="1" type="ORF">SAMN06297397_3067</name>
</gene>
<comment type="caution">
    <text evidence="1">The sequence shown here is derived from an EMBL/GenBank/DDBJ whole genome shotgun (WGS) entry which is preliminary data.</text>
</comment>